<accession>A0ABT7NDD7</accession>
<keyword evidence="2" id="KW-1185">Reference proteome</keyword>
<comment type="caution">
    <text evidence="1">The sequence shown here is derived from an EMBL/GenBank/DDBJ whole genome shotgun (WGS) entry which is preliminary data.</text>
</comment>
<proteinExistence type="predicted"/>
<gene>
    <name evidence="1" type="ORF">QTH91_15850</name>
</gene>
<evidence type="ECO:0000313" key="2">
    <source>
        <dbReference type="Proteomes" id="UP001174908"/>
    </source>
</evidence>
<dbReference type="Proteomes" id="UP001174908">
    <property type="component" value="Unassembled WGS sequence"/>
</dbReference>
<reference evidence="1" key="1">
    <citation type="submission" date="2023-06" db="EMBL/GenBank/DDBJ databases">
        <authorList>
            <person name="Jiang Y."/>
            <person name="Liu Q."/>
        </authorList>
    </citation>
    <scope>NUCLEOTIDE SEQUENCE</scope>
    <source>
        <strain evidence="1">CGMCC 1.12089</strain>
    </source>
</reference>
<organism evidence="1 2">
    <name type="scientific">Variovorax dokdonensis</name>
    <dbReference type="NCBI Taxonomy" id="344883"/>
    <lineage>
        <taxon>Bacteria</taxon>
        <taxon>Pseudomonadati</taxon>
        <taxon>Pseudomonadota</taxon>
        <taxon>Betaproteobacteria</taxon>
        <taxon>Burkholderiales</taxon>
        <taxon>Comamonadaceae</taxon>
        <taxon>Variovorax</taxon>
    </lineage>
</organism>
<name>A0ABT7NDD7_9BURK</name>
<dbReference type="EMBL" id="JASZYV010000003">
    <property type="protein sequence ID" value="MDM0045962.1"/>
    <property type="molecule type" value="Genomic_DNA"/>
</dbReference>
<protein>
    <submittedName>
        <fullName evidence="1">Chaperone modulator CbpM</fullName>
    </submittedName>
</protein>
<sequence length="108" mass="11818">MVTIKHSFTATVVDDRGVLVAEELAHACGAEVEWVVELVEIGLLQAESDASSPAQWRFASSALQCALEARRLQRDFGVGVDAAALIIDLQREIRRLKAVVHSEGIHLR</sequence>
<evidence type="ECO:0000313" key="1">
    <source>
        <dbReference type="EMBL" id="MDM0045962.1"/>
    </source>
</evidence>
<dbReference type="Gene3D" id="1.10.1660.10">
    <property type="match status" value="1"/>
</dbReference>
<dbReference type="RefSeq" id="WP_286661065.1">
    <property type="nucleotide sequence ID" value="NZ_JASZYV010000003.1"/>
</dbReference>
<dbReference type="Pfam" id="PF13591">
    <property type="entry name" value="MerR_2"/>
    <property type="match status" value="1"/>
</dbReference>